<reference evidence="6" key="1">
    <citation type="submission" date="2022-08" db="EMBL/GenBank/DDBJ databases">
        <authorList>
            <consortium name="DOE Joint Genome Institute"/>
            <person name="Min B."/>
            <person name="Riley R."/>
            <person name="Sierra-Patev S."/>
            <person name="Naranjo-Ortiz M."/>
            <person name="Looney B."/>
            <person name="Konkel Z."/>
            <person name="Slot J.C."/>
            <person name="Sakamoto Y."/>
            <person name="Steenwyk J.L."/>
            <person name="Rokas A."/>
            <person name="Carro J."/>
            <person name="Camarero S."/>
            <person name="Ferreira P."/>
            <person name="Molpeceres G."/>
            <person name="Ruiz-Duenas F.J."/>
            <person name="Serrano A."/>
            <person name="Henrissat B."/>
            <person name="Drula E."/>
            <person name="Hughes K.W."/>
            <person name="Mata J.L."/>
            <person name="Ishikawa N.K."/>
            <person name="Vargas-Isla R."/>
            <person name="Ushijima S."/>
            <person name="Smith C.A."/>
            <person name="Ahrendt S."/>
            <person name="Andreopoulos W."/>
            <person name="He G."/>
            <person name="Labutti K."/>
            <person name="Lipzen A."/>
            <person name="Ng V."/>
            <person name="Sandor L."/>
            <person name="Barry K."/>
            <person name="Martinez A.T."/>
            <person name="Xiao Y."/>
            <person name="Gibbons J.G."/>
            <person name="Terashima K."/>
            <person name="Hibbett D.S."/>
            <person name="Grigoriev I.V."/>
        </authorList>
    </citation>
    <scope>NUCLEOTIDE SEQUENCE</scope>
    <source>
        <strain evidence="6">TFB10291</strain>
    </source>
</reference>
<feature type="transmembrane region" description="Helical" evidence="4">
    <location>
        <begin position="571"/>
        <end position="592"/>
    </location>
</feature>
<evidence type="ECO:0000256" key="1">
    <source>
        <dbReference type="ARBA" id="ARBA00022441"/>
    </source>
</evidence>
<feature type="compositionally biased region" description="Acidic residues" evidence="3">
    <location>
        <begin position="905"/>
        <end position="914"/>
    </location>
</feature>
<sequence length="946" mass="101152">MAQSYLFHLLSLFALYPVVYPQSVPPLQWLNVTNLLQGSAKPIPLQDAVIGYDSISSTVIIFGGESSSGIPQSTTYLLDTKSLTWGTANSPTGLTSAPPARSGAISGNDFAASNRHGFVVIGGKGNSEQPLSDVWEFDYANQFWTQVTITPNDGPSARWGAAGGKDPRSSTITDPIIPGPNNSFYYAGGFDGSSLETLSDVWRLNISGVLSSNNPTSVSGSWQAMTIDNSDSLSTQNLSSTMVMDSVAVYGGCATTSATNISCATQNAYSLDTDTRTSISPNACPAPRFGAVIVPNLNSVSATSTQAMLLLGTFNSSLWSDDSGLENGEVAFWDVGAGTWIRVIPSGDPASSSSHPTPREGSAAVSSSTPILGDTSGAYSDTLVFGGRDLSGNYLEEVWILRAYNGAVTSSNTKWSGFGDGTLQTGVDADGTGVDVQFITTCASAISSGSSSPSSTSSSSSSSHSGSATSTPIPSSGSQTQSSVSTYDTSTIHKTLAPLSVALLSISVILGRTFSPFFNTQVLTIRSIVAHSLTLLVCFGLGIAGLVSAFTSISSDAPNSNLSKRSSPTNLHLHTGHGIASLAFFIALYVIFPMLWLSSRHVNHPSEVKSPSEVLSSDKQQRTSVDTAEKLKSTQSRSRTPSRLSSPRQRTHSWGPSMMWRPSTDRRPSSDDSDSNSSAGPQAALTQVIVPPTTVPEPPRSFDVLNRPPRVRRMHMDRTPAGSLRDIDWLQRRRSLNAVGELDYALTQAQRARQRALLSNFATTDTPTHLHINVTPQMPGTMGIVLHILLQSLILGLIIISLVKLWSSFLVGFIVFLVWTIAFYFALIVLAWNGRPNISILAVILARLRAEPTTQSTQYLASQSPPVSAPDYYAFPQGSGPYYHEPPFQAASTDLSHGGPRSLETDDDDEEDEDARQQRMESEMDRREVVTVTTVPRRKLWIANPS</sequence>
<dbReference type="Gene3D" id="2.120.10.80">
    <property type="entry name" value="Kelch-type beta propeller"/>
    <property type="match status" value="2"/>
</dbReference>
<feature type="region of interest" description="Disordered" evidence="3">
    <location>
        <begin position="607"/>
        <end position="686"/>
    </location>
</feature>
<dbReference type="InterPro" id="IPR015915">
    <property type="entry name" value="Kelch-typ_b-propeller"/>
</dbReference>
<keyword evidence="1" id="KW-0880">Kelch repeat</keyword>
<evidence type="ECO:0000256" key="2">
    <source>
        <dbReference type="ARBA" id="ARBA00022737"/>
    </source>
</evidence>
<feature type="compositionally biased region" description="Basic and acidic residues" evidence="3">
    <location>
        <begin position="915"/>
        <end position="929"/>
    </location>
</feature>
<feature type="region of interest" description="Disordered" evidence="3">
    <location>
        <begin position="893"/>
        <end position="929"/>
    </location>
</feature>
<evidence type="ECO:0000256" key="4">
    <source>
        <dbReference type="SAM" id="Phobius"/>
    </source>
</evidence>
<gene>
    <name evidence="6" type="ORF">GGU10DRAFT_426242</name>
</gene>
<dbReference type="EMBL" id="MU793275">
    <property type="protein sequence ID" value="KAJ3788421.1"/>
    <property type="molecule type" value="Genomic_DNA"/>
</dbReference>
<keyword evidence="4" id="KW-0812">Transmembrane</keyword>
<organism evidence="6 7">
    <name type="scientific">Lentinula aff. detonsa</name>
    <dbReference type="NCBI Taxonomy" id="2804958"/>
    <lineage>
        <taxon>Eukaryota</taxon>
        <taxon>Fungi</taxon>
        <taxon>Dikarya</taxon>
        <taxon>Basidiomycota</taxon>
        <taxon>Agaricomycotina</taxon>
        <taxon>Agaricomycetes</taxon>
        <taxon>Agaricomycetidae</taxon>
        <taxon>Agaricales</taxon>
        <taxon>Marasmiineae</taxon>
        <taxon>Omphalotaceae</taxon>
        <taxon>Lentinula</taxon>
    </lineage>
</organism>
<evidence type="ECO:0000256" key="5">
    <source>
        <dbReference type="SAM" id="SignalP"/>
    </source>
</evidence>
<feature type="region of interest" description="Disordered" evidence="3">
    <location>
        <begin position="446"/>
        <end position="484"/>
    </location>
</feature>
<dbReference type="PANTHER" id="PTHR46093:SF3">
    <property type="entry name" value="ACYL-COA-BINDING DOMAIN-CONTAINING PROTEIN 4"/>
    <property type="match status" value="1"/>
</dbReference>
<feature type="transmembrane region" description="Helical" evidence="4">
    <location>
        <begin position="496"/>
        <end position="515"/>
    </location>
</feature>
<dbReference type="PANTHER" id="PTHR46093">
    <property type="entry name" value="ACYL-COA-BINDING DOMAIN-CONTAINING PROTEIN 5"/>
    <property type="match status" value="1"/>
</dbReference>
<accession>A0AA38KUD1</accession>
<evidence type="ECO:0000313" key="6">
    <source>
        <dbReference type="EMBL" id="KAJ3788421.1"/>
    </source>
</evidence>
<proteinExistence type="predicted"/>
<evidence type="ECO:0000256" key="3">
    <source>
        <dbReference type="SAM" id="MobiDB-lite"/>
    </source>
</evidence>
<protein>
    <recommendedName>
        <fullName evidence="8">Galactose oxidase</fullName>
    </recommendedName>
</protein>
<feature type="transmembrane region" description="Helical" evidence="4">
    <location>
        <begin position="809"/>
        <end position="832"/>
    </location>
</feature>
<evidence type="ECO:0000313" key="7">
    <source>
        <dbReference type="Proteomes" id="UP001163798"/>
    </source>
</evidence>
<feature type="compositionally biased region" description="Polar residues" evidence="3">
    <location>
        <begin position="613"/>
        <end position="626"/>
    </location>
</feature>
<dbReference type="SUPFAM" id="SSF117281">
    <property type="entry name" value="Kelch motif"/>
    <property type="match status" value="1"/>
</dbReference>
<name>A0AA38KUD1_9AGAR</name>
<keyword evidence="2" id="KW-0677">Repeat</keyword>
<keyword evidence="4" id="KW-1133">Transmembrane helix</keyword>
<feature type="chain" id="PRO_5041465015" description="Galactose oxidase" evidence="5">
    <location>
        <begin position="22"/>
        <end position="946"/>
    </location>
</feature>
<feature type="region of interest" description="Disordered" evidence="3">
    <location>
        <begin position="154"/>
        <end position="174"/>
    </location>
</feature>
<feature type="region of interest" description="Disordered" evidence="3">
    <location>
        <begin position="346"/>
        <end position="370"/>
    </location>
</feature>
<evidence type="ECO:0008006" key="8">
    <source>
        <dbReference type="Google" id="ProtNLM"/>
    </source>
</evidence>
<dbReference type="AlphaFoldDB" id="A0AA38KUD1"/>
<keyword evidence="7" id="KW-1185">Reference proteome</keyword>
<feature type="transmembrane region" description="Helical" evidence="4">
    <location>
        <begin position="527"/>
        <end position="551"/>
    </location>
</feature>
<feature type="transmembrane region" description="Helical" evidence="4">
    <location>
        <begin position="784"/>
        <end position="803"/>
    </location>
</feature>
<keyword evidence="4" id="KW-0472">Membrane</keyword>
<feature type="compositionally biased region" description="Low complexity" evidence="3">
    <location>
        <begin position="633"/>
        <end position="648"/>
    </location>
</feature>
<feature type="signal peptide" evidence="5">
    <location>
        <begin position="1"/>
        <end position="21"/>
    </location>
</feature>
<keyword evidence="5" id="KW-0732">Signal</keyword>
<comment type="caution">
    <text evidence="6">The sequence shown here is derived from an EMBL/GenBank/DDBJ whole genome shotgun (WGS) entry which is preliminary data.</text>
</comment>
<dbReference type="Proteomes" id="UP001163798">
    <property type="component" value="Unassembled WGS sequence"/>
</dbReference>